<proteinExistence type="inferred from homology"/>
<dbReference type="PANTHER" id="PTHR45953">
    <property type="entry name" value="IDURONATE 2-SULFATASE"/>
    <property type="match status" value="1"/>
</dbReference>
<evidence type="ECO:0000313" key="10">
    <source>
        <dbReference type="EMBL" id="QDT53189.1"/>
    </source>
</evidence>
<feature type="region of interest" description="Disordered" evidence="7">
    <location>
        <begin position="139"/>
        <end position="159"/>
    </location>
</feature>
<evidence type="ECO:0000256" key="7">
    <source>
        <dbReference type="SAM" id="MobiDB-lite"/>
    </source>
</evidence>
<evidence type="ECO:0000256" key="5">
    <source>
        <dbReference type="ARBA" id="ARBA00022801"/>
    </source>
</evidence>
<dbReference type="FunCoup" id="A0A517SAP2">
    <property type="interactions" value="196"/>
</dbReference>
<dbReference type="CDD" id="cd16030">
    <property type="entry name" value="iduronate-2-sulfatase"/>
    <property type="match status" value="1"/>
</dbReference>
<evidence type="ECO:0000313" key="11">
    <source>
        <dbReference type="Proteomes" id="UP000315700"/>
    </source>
</evidence>
<feature type="region of interest" description="Disordered" evidence="7">
    <location>
        <begin position="445"/>
        <end position="477"/>
    </location>
</feature>
<dbReference type="AlphaFoldDB" id="A0A517SAP2"/>
<dbReference type="InterPro" id="IPR017850">
    <property type="entry name" value="Alkaline_phosphatase_core_sf"/>
</dbReference>
<feature type="compositionally biased region" description="Basic and acidic residues" evidence="7">
    <location>
        <begin position="139"/>
        <end position="150"/>
    </location>
</feature>
<evidence type="ECO:0000256" key="4">
    <source>
        <dbReference type="ARBA" id="ARBA00022729"/>
    </source>
</evidence>
<evidence type="ECO:0000256" key="8">
    <source>
        <dbReference type="SAM" id="SignalP"/>
    </source>
</evidence>
<comment type="cofactor">
    <cofactor evidence="1">
        <name>Ca(2+)</name>
        <dbReference type="ChEBI" id="CHEBI:29108"/>
    </cofactor>
</comment>
<evidence type="ECO:0000256" key="2">
    <source>
        <dbReference type="ARBA" id="ARBA00008779"/>
    </source>
</evidence>
<feature type="signal peptide" evidence="8">
    <location>
        <begin position="1"/>
        <end position="23"/>
    </location>
</feature>
<dbReference type="PANTHER" id="PTHR45953:SF1">
    <property type="entry name" value="IDURONATE 2-SULFATASE"/>
    <property type="match status" value="1"/>
</dbReference>
<dbReference type="OrthoDB" id="236884at2"/>
<dbReference type="EC" id="3.1.6.1" evidence="10"/>
<accession>A0A517SAP2</accession>
<name>A0A517SAP2_9PLAN</name>
<dbReference type="Proteomes" id="UP000315700">
    <property type="component" value="Chromosome"/>
</dbReference>
<keyword evidence="4 8" id="KW-0732">Signal</keyword>
<evidence type="ECO:0000256" key="3">
    <source>
        <dbReference type="ARBA" id="ARBA00022723"/>
    </source>
</evidence>
<keyword evidence="11" id="KW-1185">Reference proteome</keyword>
<dbReference type="SUPFAM" id="SSF53649">
    <property type="entry name" value="Alkaline phosphatase-like"/>
    <property type="match status" value="1"/>
</dbReference>
<keyword evidence="6" id="KW-0106">Calcium</keyword>
<dbReference type="GO" id="GO:0004065">
    <property type="term" value="F:arylsulfatase activity"/>
    <property type="evidence" value="ECO:0007669"/>
    <property type="project" value="UniProtKB-EC"/>
</dbReference>
<dbReference type="EMBL" id="CP036271">
    <property type="protein sequence ID" value="QDT53189.1"/>
    <property type="molecule type" value="Genomic_DNA"/>
</dbReference>
<protein>
    <submittedName>
        <fullName evidence="10">Arylsulfatase</fullName>
        <ecNumber evidence="10">3.1.6.1</ecNumber>
    </submittedName>
</protein>
<dbReference type="InterPro" id="IPR035874">
    <property type="entry name" value="IDS"/>
</dbReference>
<dbReference type="Gene3D" id="3.40.720.10">
    <property type="entry name" value="Alkaline Phosphatase, subunit A"/>
    <property type="match status" value="1"/>
</dbReference>
<dbReference type="GO" id="GO:0005737">
    <property type="term" value="C:cytoplasm"/>
    <property type="evidence" value="ECO:0007669"/>
    <property type="project" value="TreeGrafter"/>
</dbReference>
<dbReference type="GO" id="GO:0004423">
    <property type="term" value="F:iduronate-2-sulfatase activity"/>
    <property type="evidence" value="ECO:0007669"/>
    <property type="project" value="InterPro"/>
</dbReference>
<feature type="compositionally biased region" description="Basic residues" evidence="7">
    <location>
        <begin position="465"/>
        <end position="477"/>
    </location>
</feature>
<keyword evidence="3" id="KW-0479">Metal-binding</keyword>
<dbReference type="InterPro" id="IPR000917">
    <property type="entry name" value="Sulfatase_N"/>
</dbReference>
<dbReference type="KEGG" id="ccos:Pan44_12050"/>
<reference evidence="10 11" key="1">
    <citation type="submission" date="2019-02" db="EMBL/GenBank/DDBJ databases">
        <title>Deep-cultivation of Planctomycetes and their phenomic and genomic characterization uncovers novel biology.</title>
        <authorList>
            <person name="Wiegand S."/>
            <person name="Jogler M."/>
            <person name="Boedeker C."/>
            <person name="Pinto D."/>
            <person name="Vollmers J."/>
            <person name="Rivas-Marin E."/>
            <person name="Kohn T."/>
            <person name="Peeters S.H."/>
            <person name="Heuer A."/>
            <person name="Rast P."/>
            <person name="Oberbeckmann S."/>
            <person name="Bunk B."/>
            <person name="Jeske O."/>
            <person name="Meyerdierks A."/>
            <person name="Storesund J.E."/>
            <person name="Kallscheuer N."/>
            <person name="Luecker S."/>
            <person name="Lage O.M."/>
            <person name="Pohl T."/>
            <person name="Merkel B.J."/>
            <person name="Hornburger P."/>
            <person name="Mueller R.-W."/>
            <person name="Bruemmer F."/>
            <person name="Labrenz M."/>
            <person name="Spormann A.M."/>
            <person name="Op den Camp H."/>
            <person name="Overmann J."/>
            <person name="Amann R."/>
            <person name="Jetten M.S.M."/>
            <person name="Mascher T."/>
            <person name="Medema M.H."/>
            <person name="Devos D.P."/>
            <person name="Kaster A.-K."/>
            <person name="Ovreas L."/>
            <person name="Rohde M."/>
            <person name="Galperin M.Y."/>
            <person name="Jogler C."/>
        </authorList>
    </citation>
    <scope>NUCLEOTIDE SEQUENCE [LARGE SCALE GENOMIC DNA]</scope>
    <source>
        <strain evidence="10 11">Pan44</strain>
    </source>
</reference>
<sequence precursor="true">MFRVLTALTLSLLLVAPAANSFAADRPNVLMIAVDDLNHWVGHLGRNKQTQTPNLDALAARGVTFTHAYCAAPACNPSRAALMTGIRPSTSGVYYNSQDWRPHIAPEKTLNATFKAAGYNLYASGKIYHGGYDRKTEWDDYLKPSSDPRPKPGQNDGVGGIKFAPLDCNDEDLEDWKIADYAIERIGQTHDKPFFIACGFHKPHMPWNVPQKYYDKFPLASIELPPYQKDDLKDVPAEGVKMAKPDGDHRQMVESGRWKEAVQAYLATINYLDMNVGRVIAALDKSPYRDNTIIVLWGDHGWHLGEKDHWRKFALWEEACRMPFIWVAPGVTKAGGVCSSPVDLMSVYPTLCELASITKPEHVEGVSVKPLLSDPKARWEHVALTTHGFKNHSIRTEAWRYIQYVDGSEELYDHLKGDDFEWTNVVGDTHNTRAKIALAANLPQTNAEGVAASGSPNGGGGGKRQGQRRAKKAAAND</sequence>
<evidence type="ECO:0000256" key="1">
    <source>
        <dbReference type="ARBA" id="ARBA00001913"/>
    </source>
</evidence>
<comment type="similarity">
    <text evidence="2">Belongs to the sulfatase family.</text>
</comment>
<evidence type="ECO:0000256" key="6">
    <source>
        <dbReference type="ARBA" id="ARBA00022837"/>
    </source>
</evidence>
<dbReference type="GO" id="GO:0046872">
    <property type="term" value="F:metal ion binding"/>
    <property type="evidence" value="ECO:0007669"/>
    <property type="project" value="UniProtKB-KW"/>
</dbReference>
<evidence type="ECO:0000259" key="9">
    <source>
        <dbReference type="Pfam" id="PF00884"/>
    </source>
</evidence>
<organism evidence="10 11">
    <name type="scientific">Caulifigura coniformis</name>
    <dbReference type="NCBI Taxonomy" id="2527983"/>
    <lineage>
        <taxon>Bacteria</taxon>
        <taxon>Pseudomonadati</taxon>
        <taxon>Planctomycetota</taxon>
        <taxon>Planctomycetia</taxon>
        <taxon>Planctomycetales</taxon>
        <taxon>Planctomycetaceae</taxon>
        <taxon>Caulifigura</taxon>
    </lineage>
</organism>
<dbReference type="Pfam" id="PF00884">
    <property type="entry name" value="Sulfatase"/>
    <property type="match status" value="1"/>
</dbReference>
<keyword evidence="5 10" id="KW-0378">Hydrolase</keyword>
<dbReference type="RefSeq" id="WP_145028192.1">
    <property type="nucleotide sequence ID" value="NZ_CP036271.1"/>
</dbReference>
<feature type="domain" description="Sulfatase N-terminal" evidence="9">
    <location>
        <begin position="27"/>
        <end position="356"/>
    </location>
</feature>
<gene>
    <name evidence="10" type="ORF">Pan44_12050</name>
</gene>
<dbReference type="InParanoid" id="A0A517SAP2"/>
<feature type="chain" id="PRO_5021884327" evidence="8">
    <location>
        <begin position="24"/>
        <end position="477"/>
    </location>
</feature>